<evidence type="ECO:0000256" key="4">
    <source>
        <dbReference type="ARBA" id="ARBA00023284"/>
    </source>
</evidence>
<dbReference type="Gene3D" id="3.40.30.10">
    <property type="entry name" value="Glutaredoxin"/>
    <property type="match status" value="1"/>
</dbReference>
<dbReference type="PANTHER" id="PTHR42852">
    <property type="entry name" value="THIOL:DISULFIDE INTERCHANGE PROTEIN DSBE"/>
    <property type="match status" value="1"/>
</dbReference>
<dbReference type="InterPro" id="IPR013766">
    <property type="entry name" value="Thioredoxin_domain"/>
</dbReference>
<dbReference type="GO" id="GO:0030313">
    <property type="term" value="C:cell envelope"/>
    <property type="evidence" value="ECO:0007669"/>
    <property type="project" value="UniProtKB-SubCell"/>
</dbReference>
<dbReference type="InterPro" id="IPR050553">
    <property type="entry name" value="Thioredoxin_ResA/DsbE_sf"/>
</dbReference>
<evidence type="ECO:0000256" key="2">
    <source>
        <dbReference type="ARBA" id="ARBA00022748"/>
    </source>
</evidence>
<evidence type="ECO:0000313" key="8">
    <source>
        <dbReference type="Proteomes" id="UP000273252"/>
    </source>
</evidence>
<sequence length="211" mass="23069">MMMQTQQFRTRVQFMTLGIVLATASFNAVAQCPIPAPFQPITTQVQIETLPKGVQQTLGHSPAPAVAVGEKKLPHNSIQMVNFWAIWCAPCRKELPMLAKLKAQQQANSSISINTIHIGNTPAEKLRAIQTPLGAESLGQVSIDDFASLQDLGVMGLPATFIAINGEVRYQALGYLGEESAPLVQWMSCLAQAERKETTQKIIQKTRNAKE</sequence>
<feature type="domain" description="Thioredoxin" evidence="6">
    <location>
        <begin position="52"/>
        <end position="195"/>
    </location>
</feature>
<dbReference type="PROSITE" id="PS51352">
    <property type="entry name" value="THIOREDOXIN_2"/>
    <property type="match status" value="1"/>
</dbReference>
<feature type="signal peptide" evidence="5">
    <location>
        <begin position="1"/>
        <end position="30"/>
    </location>
</feature>
<accession>A0A3A6QXU3</accession>
<dbReference type="SUPFAM" id="SSF52833">
    <property type="entry name" value="Thioredoxin-like"/>
    <property type="match status" value="1"/>
</dbReference>
<keyword evidence="8" id="KW-1185">Reference proteome</keyword>
<dbReference type="CDD" id="cd02966">
    <property type="entry name" value="TlpA_like_family"/>
    <property type="match status" value="1"/>
</dbReference>
<evidence type="ECO:0000256" key="3">
    <source>
        <dbReference type="ARBA" id="ARBA00023157"/>
    </source>
</evidence>
<evidence type="ECO:0000256" key="5">
    <source>
        <dbReference type="SAM" id="SignalP"/>
    </source>
</evidence>
<dbReference type="AlphaFoldDB" id="A0A3A6QXU3"/>
<dbReference type="GO" id="GO:0017004">
    <property type="term" value="P:cytochrome complex assembly"/>
    <property type="evidence" value="ECO:0007669"/>
    <property type="project" value="UniProtKB-KW"/>
</dbReference>
<reference evidence="7 8" key="1">
    <citation type="submission" date="2018-08" db="EMBL/GenBank/DDBJ databases">
        <title>Vibrio isolated from the Eastern China Marginal Seas.</title>
        <authorList>
            <person name="Li Y."/>
        </authorList>
    </citation>
    <scope>NUCLEOTIDE SEQUENCE [LARGE SCALE GENOMIC DNA]</scope>
    <source>
        <strain evidence="7 8">BEI233</strain>
    </source>
</reference>
<feature type="chain" id="PRO_5017187107" evidence="5">
    <location>
        <begin position="31"/>
        <end position="211"/>
    </location>
</feature>
<organism evidence="7 8">
    <name type="scientific">Vibrio sinensis</name>
    <dbReference type="NCBI Taxonomy" id="2302434"/>
    <lineage>
        <taxon>Bacteria</taxon>
        <taxon>Pseudomonadati</taxon>
        <taxon>Pseudomonadota</taxon>
        <taxon>Gammaproteobacteria</taxon>
        <taxon>Vibrionales</taxon>
        <taxon>Vibrionaceae</taxon>
        <taxon>Vibrio</taxon>
    </lineage>
</organism>
<evidence type="ECO:0000256" key="1">
    <source>
        <dbReference type="ARBA" id="ARBA00004196"/>
    </source>
</evidence>
<gene>
    <name evidence="7" type="ORF">DZ860_05185</name>
</gene>
<dbReference type="Pfam" id="PF00085">
    <property type="entry name" value="Thioredoxin"/>
    <property type="match status" value="1"/>
</dbReference>
<dbReference type="OrthoDB" id="9799347at2"/>
<dbReference type="InterPro" id="IPR036249">
    <property type="entry name" value="Thioredoxin-like_sf"/>
</dbReference>
<comment type="caution">
    <text evidence="7">The sequence shown here is derived from an EMBL/GenBank/DDBJ whole genome shotgun (WGS) entry which is preliminary data.</text>
</comment>
<keyword evidence="3" id="KW-1015">Disulfide bond</keyword>
<proteinExistence type="predicted"/>
<dbReference type="Proteomes" id="UP000273252">
    <property type="component" value="Unassembled WGS sequence"/>
</dbReference>
<evidence type="ECO:0000259" key="6">
    <source>
        <dbReference type="PROSITE" id="PS51352"/>
    </source>
</evidence>
<dbReference type="InterPro" id="IPR017937">
    <property type="entry name" value="Thioredoxin_CS"/>
</dbReference>
<dbReference type="PROSITE" id="PS00194">
    <property type="entry name" value="THIOREDOXIN_1"/>
    <property type="match status" value="1"/>
</dbReference>
<dbReference type="EMBL" id="QVMU01000003">
    <property type="protein sequence ID" value="RJX73627.1"/>
    <property type="molecule type" value="Genomic_DNA"/>
</dbReference>
<evidence type="ECO:0000313" key="7">
    <source>
        <dbReference type="EMBL" id="RJX73627.1"/>
    </source>
</evidence>
<keyword evidence="2" id="KW-0201">Cytochrome c-type biogenesis</keyword>
<keyword evidence="5" id="KW-0732">Signal</keyword>
<name>A0A3A6QXU3_9VIBR</name>
<comment type="subcellular location">
    <subcellularLocation>
        <location evidence="1">Cell envelope</location>
    </subcellularLocation>
</comment>
<dbReference type="PANTHER" id="PTHR42852:SF6">
    <property type="entry name" value="THIOL:DISULFIDE INTERCHANGE PROTEIN DSBE"/>
    <property type="match status" value="1"/>
</dbReference>
<dbReference type="GO" id="GO:0015036">
    <property type="term" value="F:disulfide oxidoreductase activity"/>
    <property type="evidence" value="ECO:0007669"/>
    <property type="project" value="UniProtKB-ARBA"/>
</dbReference>
<keyword evidence="4" id="KW-0676">Redox-active center</keyword>
<protein>
    <submittedName>
        <fullName evidence="7">TlpA family protein disulfide reductase</fullName>
    </submittedName>
</protein>